<dbReference type="SMART" id="SM00667">
    <property type="entry name" value="LisH"/>
    <property type="match status" value="1"/>
</dbReference>
<name>A0A8H7QJB6_9FUNG</name>
<evidence type="ECO:0000256" key="1">
    <source>
        <dbReference type="SAM" id="MobiDB-lite"/>
    </source>
</evidence>
<evidence type="ECO:0000313" key="4">
    <source>
        <dbReference type="EMBL" id="KAG2193309.1"/>
    </source>
</evidence>
<dbReference type="InterPro" id="IPR043136">
    <property type="entry name" value="B30.2/SPRY_sf"/>
</dbReference>
<evidence type="ECO:0008006" key="6">
    <source>
        <dbReference type="Google" id="ProtNLM"/>
    </source>
</evidence>
<dbReference type="InterPro" id="IPR013144">
    <property type="entry name" value="CRA_dom"/>
</dbReference>
<dbReference type="InterPro" id="IPR024964">
    <property type="entry name" value="CTLH/CRA"/>
</dbReference>
<dbReference type="PROSITE" id="PS50897">
    <property type="entry name" value="CTLH"/>
    <property type="match status" value="1"/>
</dbReference>
<feature type="compositionally biased region" description="Polar residues" evidence="1">
    <location>
        <begin position="458"/>
        <end position="476"/>
    </location>
</feature>
<feature type="compositionally biased region" description="Polar residues" evidence="1">
    <location>
        <begin position="522"/>
        <end position="548"/>
    </location>
</feature>
<dbReference type="InterPro" id="IPR006594">
    <property type="entry name" value="LisH"/>
</dbReference>
<dbReference type="Proteomes" id="UP000650833">
    <property type="component" value="Unassembled WGS sequence"/>
</dbReference>
<dbReference type="Pfam" id="PF10607">
    <property type="entry name" value="CTLH"/>
    <property type="match status" value="1"/>
</dbReference>
<dbReference type="OrthoDB" id="25503at2759"/>
<feature type="domain" description="CTLH" evidence="3">
    <location>
        <begin position="361"/>
        <end position="421"/>
    </location>
</feature>
<proteinExistence type="predicted"/>
<dbReference type="Pfam" id="PF00622">
    <property type="entry name" value="SPRY"/>
    <property type="match status" value="1"/>
</dbReference>
<feature type="region of interest" description="Disordered" evidence="1">
    <location>
        <begin position="491"/>
        <end position="548"/>
    </location>
</feature>
<organism evidence="4 5">
    <name type="scientific">Mucor plumbeus</name>
    <dbReference type="NCBI Taxonomy" id="97098"/>
    <lineage>
        <taxon>Eukaryota</taxon>
        <taxon>Fungi</taxon>
        <taxon>Fungi incertae sedis</taxon>
        <taxon>Mucoromycota</taxon>
        <taxon>Mucoromycotina</taxon>
        <taxon>Mucoromycetes</taxon>
        <taxon>Mucorales</taxon>
        <taxon>Mucorineae</taxon>
        <taxon>Mucoraceae</taxon>
        <taxon>Mucor</taxon>
    </lineage>
</organism>
<sequence>MASITPTYNAAFPALHQTGLTSQRRASAHHHPTTPSFIQRSIAPPKFPSYLKQTLYGKLALEQYKFHQQKHEIKPLPNNVNKKSTTTCLEEEQMEVLDLRLPTIWNAKDKSKNIEIGSNGIDLSYIGPGKQETHAALARANFPMRPQCGIFYYEMKVISKGDDGYIGIGFCAASNKVERLPGWDPDSWGYHGDDGHSFAGSGTGKNYGPCYTTGDIIGCGVNFADNSAFYTKNGKFLGIAFTDMNLNHPMFPAIGLRTPGEQVTVNFGHEPFVFDIAQYVNDQKTKFIDEITLKDTAIDTEKDRKEGLYTKEAMDQLILSYLIHHGYTGTAKAVVQNAGHVSGQELFLSSNNDISKAGEKDMEERQLIRSAIIHGKIDEAITLIDKYFPGVLQEEGRGEELRLSLKCGKFVEMMREYCECNKSRRLRTNSVDSRISTDIAGSQTSDHLLNATEDRTTRSNSVSGPSITHSPTNLMSTPGRRLSYAAITASLSPSNSSEIPHQKNDSMDIDDDCDSNHKADSASDSISFNGGNAWSRRPSITSTNSNNALNGDHLLAPMEEENVTTSTEAALSLNLVMQYGQMLQKEYQHDTRGKTRSSLVEIFSLLAYDDPYNSPVADLLKISKRDALATDVNAAILAFQNRPEMPAMERIYRQIILCNKELAYEGYGKAALINIDDYCTNDIGKNSERNNANSVTPMMS</sequence>
<feature type="domain" description="B30.2/SPRY" evidence="2">
    <location>
        <begin position="83"/>
        <end position="272"/>
    </location>
</feature>
<dbReference type="PROSITE" id="PS50188">
    <property type="entry name" value="B302_SPRY"/>
    <property type="match status" value="1"/>
</dbReference>
<feature type="region of interest" description="Disordered" evidence="1">
    <location>
        <begin position="21"/>
        <end position="41"/>
    </location>
</feature>
<gene>
    <name evidence="4" type="ORF">INT46_008519</name>
</gene>
<dbReference type="InterPro" id="IPR035782">
    <property type="entry name" value="SPRY_RanBP9/10"/>
</dbReference>
<dbReference type="InterPro" id="IPR001870">
    <property type="entry name" value="B30.2/SPRY"/>
</dbReference>
<dbReference type="EMBL" id="JAEPRC010000656">
    <property type="protein sequence ID" value="KAG2193309.1"/>
    <property type="molecule type" value="Genomic_DNA"/>
</dbReference>
<dbReference type="InterPro" id="IPR006595">
    <property type="entry name" value="CTLH_C"/>
</dbReference>
<dbReference type="AlphaFoldDB" id="A0A8H7QJB6"/>
<evidence type="ECO:0000313" key="5">
    <source>
        <dbReference type="Proteomes" id="UP000650833"/>
    </source>
</evidence>
<protein>
    <recommendedName>
        <fullName evidence="6">Ran-binding protein</fullName>
    </recommendedName>
</protein>
<dbReference type="SMART" id="SM00449">
    <property type="entry name" value="SPRY"/>
    <property type="match status" value="1"/>
</dbReference>
<dbReference type="PROSITE" id="PS50896">
    <property type="entry name" value="LISH"/>
    <property type="match status" value="1"/>
</dbReference>
<dbReference type="InterPro" id="IPR050618">
    <property type="entry name" value="Ubq-SigPath_Reg"/>
</dbReference>
<dbReference type="SMART" id="SM00757">
    <property type="entry name" value="CRA"/>
    <property type="match status" value="1"/>
</dbReference>
<dbReference type="CDD" id="cd12909">
    <property type="entry name" value="SPRY_RanBP9_10"/>
    <property type="match status" value="1"/>
</dbReference>
<dbReference type="Gene3D" id="2.60.120.920">
    <property type="match status" value="1"/>
</dbReference>
<dbReference type="Pfam" id="PF08513">
    <property type="entry name" value="LisH"/>
    <property type="match status" value="1"/>
</dbReference>
<dbReference type="InterPro" id="IPR013320">
    <property type="entry name" value="ConA-like_dom_sf"/>
</dbReference>
<dbReference type="PANTHER" id="PTHR12864">
    <property type="entry name" value="RAN BINDING PROTEIN 9-RELATED"/>
    <property type="match status" value="1"/>
</dbReference>
<dbReference type="InterPro" id="IPR003877">
    <property type="entry name" value="SPRY_dom"/>
</dbReference>
<keyword evidence="5" id="KW-1185">Reference proteome</keyword>
<comment type="caution">
    <text evidence="4">The sequence shown here is derived from an EMBL/GenBank/DDBJ whole genome shotgun (WGS) entry which is preliminary data.</text>
</comment>
<dbReference type="SUPFAM" id="SSF49899">
    <property type="entry name" value="Concanavalin A-like lectins/glucanases"/>
    <property type="match status" value="1"/>
</dbReference>
<evidence type="ECO:0000259" key="3">
    <source>
        <dbReference type="PROSITE" id="PS50897"/>
    </source>
</evidence>
<accession>A0A8H7QJB6</accession>
<evidence type="ECO:0000259" key="2">
    <source>
        <dbReference type="PROSITE" id="PS50188"/>
    </source>
</evidence>
<feature type="region of interest" description="Disordered" evidence="1">
    <location>
        <begin position="453"/>
        <end position="478"/>
    </location>
</feature>
<reference evidence="4" key="1">
    <citation type="submission" date="2020-12" db="EMBL/GenBank/DDBJ databases">
        <title>Metabolic potential, ecology and presence of endohyphal bacteria is reflected in genomic diversity of Mucoromycotina.</title>
        <authorList>
            <person name="Muszewska A."/>
            <person name="Okrasinska A."/>
            <person name="Steczkiewicz K."/>
            <person name="Drgas O."/>
            <person name="Orlowska M."/>
            <person name="Perlinska-Lenart U."/>
            <person name="Aleksandrzak-Piekarczyk T."/>
            <person name="Szatraj K."/>
            <person name="Zielenkiewicz U."/>
            <person name="Pilsyk S."/>
            <person name="Malc E."/>
            <person name="Mieczkowski P."/>
            <person name="Kruszewska J.S."/>
            <person name="Biernat P."/>
            <person name="Pawlowska J."/>
        </authorList>
    </citation>
    <scope>NUCLEOTIDE SEQUENCE</scope>
    <source>
        <strain evidence="4">CBS 226.32</strain>
    </source>
</reference>